<evidence type="ECO:0000313" key="3">
    <source>
        <dbReference type="Proteomes" id="UP000050525"/>
    </source>
</evidence>
<evidence type="ECO:0000256" key="1">
    <source>
        <dbReference type="SAM" id="MobiDB-lite"/>
    </source>
</evidence>
<dbReference type="AlphaFoldDB" id="A0A151NR83"/>
<keyword evidence="3" id="KW-1185">Reference proteome</keyword>
<reference evidence="2 3" key="1">
    <citation type="journal article" date="2012" name="Genome Biol.">
        <title>Sequencing three crocodilian genomes to illuminate the evolution of archosaurs and amniotes.</title>
        <authorList>
            <person name="St John J.A."/>
            <person name="Braun E.L."/>
            <person name="Isberg S.R."/>
            <person name="Miles L.G."/>
            <person name="Chong A.Y."/>
            <person name="Gongora J."/>
            <person name="Dalzell P."/>
            <person name="Moran C."/>
            <person name="Bed'hom B."/>
            <person name="Abzhanov A."/>
            <person name="Burgess S.C."/>
            <person name="Cooksey A.M."/>
            <person name="Castoe T.A."/>
            <person name="Crawford N.G."/>
            <person name="Densmore L.D."/>
            <person name="Drew J.C."/>
            <person name="Edwards S.V."/>
            <person name="Faircloth B.C."/>
            <person name="Fujita M.K."/>
            <person name="Greenwold M.J."/>
            <person name="Hoffmann F.G."/>
            <person name="Howard J.M."/>
            <person name="Iguchi T."/>
            <person name="Janes D.E."/>
            <person name="Khan S.Y."/>
            <person name="Kohno S."/>
            <person name="de Koning A.J."/>
            <person name="Lance S.L."/>
            <person name="McCarthy F.M."/>
            <person name="McCormack J.E."/>
            <person name="Merchant M.E."/>
            <person name="Peterson D.G."/>
            <person name="Pollock D.D."/>
            <person name="Pourmand N."/>
            <person name="Raney B.J."/>
            <person name="Roessler K.A."/>
            <person name="Sanford J.R."/>
            <person name="Sawyer R.H."/>
            <person name="Schmidt C.J."/>
            <person name="Triplett E.W."/>
            <person name="Tuberville T.D."/>
            <person name="Venegas-Anaya M."/>
            <person name="Howard J.T."/>
            <person name="Jarvis E.D."/>
            <person name="Guillette L.J.Jr."/>
            <person name="Glenn T.C."/>
            <person name="Green R.E."/>
            <person name="Ray D.A."/>
        </authorList>
    </citation>
    <scope>NUCLEOTIDE SEQUENCE [LARGE SCALE GENOMIC DNA]</scope>
    <source>
        <strain evidence="2">KSC_2009_1</strain>
    </source>
</reference>
<dbReference type="EMBL" id="AKHW03002254">
    <property type="protein sequence ID" value="KYO39367.1"/>
    <property type="molecule type" value="Genomic_DNA"/>
</dbReference>
<dbReference type="Proteomes" id="UP000050525">
    <property type="component" value="Unassembled WGS sequence"/>
</dbReference>
<protein>
    <submittedName>
        <fullName evidence="2">Uncharacterized protein</fullName>
    </submittedName>
</protein>
<feature type="region of interest" description="Disordered" evidence="1">
    <location>
        <begin position="1"/>
        <end position="99"/>
    </location>
</feature>
<gene>
    <name evidence="2" type="ORF">Y1Q_0008574</name>
</gene>
<evidence type="ECO:0000313" key="2">
    <source>
        <dbReference type="EMBL" id="KYO39367.1"/>
    </source>
</evidence>
<feature type="compositionally biased region" description="Basic and acidic residues" evidence="1">
    <location>
        <begin position="71"/>
        <end position="99"/>
    </location>
</feature>
<accession>A0A151NR83</accession>
<proteinExistence type="predicted"/>
<sequence>MVGGQRERNQGQPGGQRPMGNSERTQESRLPTCFTPSGRASLEDVPLTLPPAGLLEGPVAVGVDGETVDGSGRRSELREENSGKEVGSDQDKDPPRWQK</sequence>
<organism evidence="2 3">
    <name type="scientific">Alligator mississippiensis</name>
    <name type="common">American alligator</name>
    <dbReference type="NCBI Taxonomy" id="8496"/>
    <lineage>
        <taxon>Eukaryota</taxon>
        <taxon>Metazoa</taxon>
        <taxon>Chordata</taxon>
        <taxon>Craniata</taxon>
        <taxon>Vertebrata</taxon>
        <taxon>Euteleostomi</taxon>
        <taxon>Archelosauria</taxon>
        <taxon>Archosauria</taxon>
        <taxon>Crocodylia</taxon>
        <taxon>Alligatoridae</taxon>
        <taxon>Alligatorinae</taxon>
        <taxon>Alligator</taxon>
    </lineage>
</organism>
<comment type="caution">
    <text evidence="2">The sequence shown here is derived from an EMBL/GenBank/DDBJ whole genome shotgun (WGS) entry which is preliminary data.</text>
</comment>
<name>A0A151NR83_ALLMI</name>